<dbReference type="PROSITE" id="PS50102">
    <property type="entry name" value="RRM"/>
    <property type="match status" value="1"/>
</dbReference>
<dbReference type="InterPro" id="IPR035979">
    <property type="entry name" value="RBD_domain_sf"/>
</dbReference>
<evidence type="ECO:0000313" key="5">
    <source>
        <dbReference type="Proteomes" id="UP001149090"/>
    </source>
</evidence>
<dbReference type="Proteomes" id="UP001149090">
    <property type="component" value="Unassembled WGS sequence"/>
</dbReference>
<dbReference type="InterPro" id="IPR012677">
    <property type="entry name" value="Nucleotide-bd_a/b_plait_sf"/>
</dbReference>
<keyword evidence="1" id="KW-0694">RNA-binding</keyword>
<dbReference type="PANTHER" id="PTHR45735">
    <property type="entry name" value="CLEAVAGE STIMULATION FACTOR SUBUNIT 2"/>
    <property type="match status" value="1"/>
</dbReference>
<gene>
    <name evidence="4" type="ORF">M0811_04784</name>
</gene>
<comment type="caution">
    <text evidence="4">The sequence shown here is derived from an EMBL/GenBank/DDBJ whole genome shotgun (WGS) entry which is preliminary data.</text>
</comment>
<dbReference type="GO" id="GO:0005847">
    <property type="term" value="C:mRNA cleavage and polyadenylation specificity factor complex"/>
    <property type="evidence" value="ECO:0007669"/>
    <property type="project" value="TreeGrafter"/>
</dbReference>
<accession>A0A9Q0RFT7</accession>
<dbReference type="Gene3D" id="3.30.70.330">
    <property type="match status" value="1"/>
</dbReference>
<proteinExistence type="predicted"/>
<dbReference type="AlphaFoldDB" id="A0A9Q0RFT7"/>
<dbReference type="GO" id="GO:0003729">
    <property type="term" value="F:mRNA binding"/>
    <property type="evidence" value="ECO:0007669"/>
    <property type="project" value="TreeGrafter"/>
</dbReference>
<dbReference type="OrthoDB" id="19742at2759"/>
<dbReference type="EMBL" id="JAPDFW010000053">
    <property type="protein sequence ID" value="KAJ5078459.1"/>
    <property type="molecule type" value="Genomic_DNA"/>
</dbReference>
<feature type="domain" description="RRM" evidence="3">
    <location>
        <begin position="5"/>
        <end position="82"/>
    </location>
</feature>
<dbReference type="CDD" id="cd00590">
    <property type="entry name" value="RRM_SF"/>
    <property type="match status" value="1"/>
</dbReference>
<evidence type="ECO:0000313" key="4">
    <source>
        <dbReference type="EMBL" id="KAJ5078459.1"/>
    </source>
</evidence>
<evidence type="ECO:0000256" key="2">
    <source>
        <dbReference type="SAM" id="MobiDB-lite"/>
    </source>
</evidence>
<keyword evidence="5" id="KW-1185">Reference proteome</keyword>
<organism evidence="4 5">
    <name type="scientific">Anaeramoeba ignava</name>
    <name type="common">Anaerobic marine amoeba</name>
    <dbReference type="NCBI Taxonomy" id="1746090"/>
    <lineage>
        <taxon>Eukaryota</taxon>
        <taxon>Metamonada</taxon>
        <taxon>Anaeramoebidae</taxon>
        <taxon>Anaeramoeba</taxon>
    </lineage>
</organism>
<dbReference type="Pfam" id="PF00076">
    <property type="entry name" value="RRM_1"/>
    <property type="match status" value="1"/>
</dbReference>
<dbReference type="SUPFAM" id="SSF54928">
    <property type="entry name" value="RNA-binding domain, RBD"/>
    <property type="match status" value="1"/>
</dbReference>
<protein>
    <submittedName>
        <fullName evidence="4">RNA-binding protein</fullName>
    </submittedName>
</protein>
<dbReference type="PANTHER" id="PTHR45735:SF2">
    <property type="entry name" value="CLEAVAGE STIMULATION FACTOR SUBUNIT 2"/>
    <property type="match status" value="1"/>
</dbReference>
<reference evidence="4" key="1">
    <citation type="submission" date="2022-10" db="EMBL/GenBank/DDBJ databases">
        <title>Novel sulphate-reducing endosymbionts in the free-living metamonad Anaeramoeba.</title>
        <authorList>
            <person name="Jerlstrom-Hultqvist J."/>
            <person name="Cepicka I."/>
            <person name="Gallot-Lavallee L."/>
            <person name="Salas-Leiva D."/>
            <person name="Curtis B.A."/>
            <person name="Zahonova K."/>
            <person name="Pipaliya S."/>
            <person name="Dacks J."/>
            <person name="Roger A.J."/>
        </authorList>
    </citation>
    <scope>NUCLEOTIDE SEQUENCE</scope>
    <source>
        <strain evidence="4">BMAN</strain>
    </source>
</reference>
<dbReference type="SMART" id="SM00360">
    <property type="entry name" value="RRM"/>
    <property type="match status" value="1"/>
</dbReference>
<feature type="region of interest" description="Disordered" evidence="2">
    <location>
        <begin position="91"/>
        <end position="126"/>
    </location>
</feature>
<evidence type="ECO:0000259" key="3">
    <source>
        <dbReference type="PROSITE" id="PS50102"/>
    </source>
</evidence>
<evidence type="ECO:0000256" key="1">
    <source>
        <dbReference type="PROSITE-ProRule" id="PRU00176"/>
    </source>
</evidence>
<sequence>MENFKHVFIFNIPEDVLKEELLEILERFGPVTSISIQKLDQETQVKYAIVEFQSHLIAFNAIRNLTGYIIKNHALNLYFFDIIEMKPVNIPPNYSPQSTQDNEIEQNKQNKQNEQNEQNKQNQLEK</sequence>
<dbReference type="InterPro" id="IPR000504">
    <property type="entry name" value="RRM_dom"/>
</dbReference>
<name>A0A9Q0RFT7_ANAIG</name>
<feature type="compositionally biased region" description="Low complexity" evidence="2">
    <location>
        <begin position="107"/>
        <end position="126"/>
    </location>
</feature>